<proteinExistence type="predicted"/>
<dbReference type="AlphaFoldDB" id="A0A835PK68"/>
<dbReference type="OrthoDB" id="2015333at2759"/>
<accession>A0A835PK68</accession>
<protein>
    <submittedName>
        <fullName evidence="2">Uncharacterized protein</fullName>
    </submittedName>
</protein>
<organism evidence="2 3">
    <name type="scientific">Vanilla planifolia</name>
    <name type="common">Vanilla</name>
    <dbReference type="NCBI Taxonomy" id="51239"/>
    <lineage>
        <taxon>Eukaryota</taxon>
        <taxon>Viridiplantae</taxon>
        <taxon>Streptophyta</taxon>
        <taxon>Embryophyta</taxon>
        <taxon>Tracheophyta</taxon>
        <taxon>Spermatophyta</taxon>
        <taxon>Magnoliopsida</taxon>
        <taxon>Liliopsida</taxon>
        <taxon>Asparagales</taxon>
        <taxon>Orchidaceae</taxon>
        <taxon>Vanilloideae</taxon>
        <taxon>Vanilleae</taxon>
        <taxon>Vanilla</taxon>
    </lineage>
</organism>
<evidence type="ECO:0000256" key="1">
    <source>
        <dbReference type="SAM" id="MobiDB-lite"/>
    </source>
</evidence>
<gene>
    <name evidence="2" type="ORF">HPP92_025532</name>
</gene>
<name>A0A835PK68_VANPL</name>
<keyword evidence="3" id="KW-1185">Reference proteome</keyword>
<feature type="compositionally biased region" description="Low complexity" evidence="1">
    <location>
        <begin position="36"/>
        <end position="47"/>
    </location>
</feature>
<feature type="region of interest" description="Disordered" evidence="1">
    <location>
        <begin position="34"/>
        <end position="58"/>
    </location>
</feature>
<comment type="caution">
    <text evidence="2">The sequence shown here is derived from an EMBL/GenBank/DDBJ whole genome shotgun (WGS) entry which is preliminary data.</text>
</comment>
<reference evidence="2 3" key="1">
    <citation type="journal article" date="2020" name="Nat. Food">
        <title>A phased Vanilla planifolia genome enables genetic improvement of flavour and production.</title>
        <authorList>
            <person name="Hasing T."/>
            <person name="Tang H."/>
            <person name="Brym M."/>
            <person name="Khazi F."/>
            <person name="Huang T."/>
            <person name="Chambers A.H."/>
        </authorList>
    </citation>
    <scope>NUCLEOTIDE SEQUENCE [LARGE SCALE GENOMIC DNA]</scope>
    <source>
        <tissue evidence="2">Leaf</tissue>
    </source>
</reference>
<dbReference type="EMBL" id="JADCNL010000014">
    <property type="protein sequence ID" value="KAG0452868.1"/>
    <property type="molecule type" value="Genomic_DNA"/>
</dbReference>
<evidence type="ECO:0000313" key="3">
    <source>
        <dbReference type="Proteomes" id="UP000636800"/>
    </source>
</evidence>
<sequence length="58" mass="6634">MQNPYQKTSESSIFCHCSLKVFYCHLLKAHQEAESIESSESSESSKLSTDEETERFGE</sequence>
<dbReference type="Proteomes" id="UP000636800">
    <property type="component" value="Unassembled WGS sequence"/>
</dbReference>
<evidence type="ECO:0000313" key="2">
    <source>
        <dbReference type="EMBL" id="KAG0452868.1"/>
    </source>
</evidence>